<organism evidence="1 2">
    <name type="scientific">Dioscorea alata</name>
    <name type="common">Purple yam</name>
    <dbReference type="NCBI Taxonomy" id="55571"/>
    <lineage>
        <taxon>Eukaryota</taxon>
        <taxon>Viridiplantae</taxon>
        <taxon>Streptophyta</taxon>
        <taxon>Embryophyta</taxon>
        <taxon>Tracheophyta</taxon>
        <taxon>Spermatophyta</taxon>
        <taxon>Magnoliopsida</taxon>
        <taxon>Liliopsida</taxon>
        <taxon>Dioscoreales</taxon>
        <taxon>Dioscoreaceae</taxon>
        <taxon>Dioscorea</taxon>
    </lineage>
</organism>
<dbReference type="EMBL" id="CM037014">
    <property type="protein sequence ID" value="KAH7685191.1"/>
    <property type="molecule type" value="Genomic_DNA"/>
</dbReference>
<reference evidence="2" key="1">
    <citation type="journal article" date="2022" name="Nat. Commun.">
        <title>Chromosome evolution and the genetic basis of agronomically important traits in greater yam.</title>
        <authorList>
            <person name="Bredeson J.V."/>
            <person name="Lyons J.B."/>
            <person name="Oniyinde I.O."/>
            <person name="Okereke N.R."/>
            <person name="Kolade O."/>
            <person name="Nnabue I."/>
            <person name="Nwadili C.O."/>
            <person name="Hribova E."/>
            <person name="Parker M."/>
            <person name="Nwogha J."/>
            <person name="Shu S."/>
            <person name="Carlson J."/>
            <person name="Kariba R."/>
            <person name="Muthemba S."/>
            <person name="Knop K."/>
            <person name="Barton G.J."/>
            <person name="Sherwood A.V."/>
            <person name="Lopez-Montes A."/>
            <person name="Asiedu R."/>
            <person name="Jamnadass R."/>
            <person name="Muchugi A."/>
            <person name="Goodstein D."/>
            <person name="Egesi C.N."/>
            <person name="Featherston J."/>
            <person name="Asfaw A."/>
            <person name="Simpson G.G."/>
            <person name="Dolezel J."/>
            <person name="Hendre P.S."/>
            <person name="Van Deynze A."/>
            <person name="Kumar P.L."/>
            <person name="Obidiegwu J.E."/>
            <person name="Bhattacharjee R."/>
            <person name="Rokhsar D.S."/>
        </authorList>
    </citation>
    <scope>NUCLEOTIDE SEQUENCE [LARGE SCALE GENOMIC DNA]</scope>
    <source>
        <strain evidence="2">cv. TDa95/00328</strain>
    </source>
</reference>
<evidence type="ECO:0000313" key="2">
    <source>
        <dbReference type="Proteomes" id="UP000827976"/>
    </source>
</evidence>
<protein>
    <submittedName>
        <fullName evidence="1">At5g01610-like protein</fullName>
    </submittedName>
</protein>
<dbReference type="Proteomes" id="UP000827976">
    <property type="component" value="Chromosome 4"/>
</dbReference>
<keyword evidence="2" id="KW-1185">Reference proteome</keyword>
<evidence type="ECO:0000313" key="1">
    <source>
        <dbReference type="EMBL" id="KAH7685191.1"/>
    </source>
</evidence>
<accession>A0ACB7WBR2</accession>
<sequence>MPAASRFFFAFILLSSLRLAFSDAPSAYEMLEKFDFPRGILPEGVVSYTLRSNGGFEVRLSSDCEFKVNGGYLLRYKRRITGRVERGSIVELTGVSVKVLVWFNINRLVKGDAEIYFYVGPLSASFPTSNFEECPKCRCGFDCASALLLDS</sequence>
<comment type="caution">
    <text evidence="1">The sequence shown here is derived from an EMBL/GenBank/DDBJ whole genome shotgun (WGS) entry which is preliminary data.</text>
</comment>
<gene>
    <name evidence="1" type="ORF">IHE45_04G023700</name>
</gene>
<name>A0ACB7WBR2_DIOAL</name>
<proteinExistence type="predicted"/>